<dbReference type="HOGENOM" id="CLU_022832_0_0_1"/>
<dbReference type="PANTHER" id="PTHR21708">
    <property type="entry name" value="PROBABLE 2-DEHYDROPANTOATE 2-REDUCTASE"/>
    <property type="match status" value="1"/>
</dbReference>
<evidence type="ECO:0000313" key="2">
    <source>
        <dbReference type="EMBL" id="CCE90965.1"/>
    </source>
</evidence>
<evidence type="ECO:0000313" key="3">
    <source>
        <dbReference type="Proteomes" id="UP000005627"/>
    </source>
</evidence>
<dbReference type="GeneID" id="11500300"/>
<dbReference type="InParanoid" id="G8ZR23"/>
<dbReference type="AlphaFoldDB" id="G8ZR23"/>
<feature type="region of interest" description="Disordered" evidence="1">
    <location>
        <begin position="403"/>
        <end position="434"/>
    </location>
</feature>
<dbReference type="FunCoup" id="G8ZR23">
    <property type="interactions" value="41"/>
</dbReference>
<dbReference type="STRING" id="1076872.G8ZR23"/>
<dbReference type="InterPro" id="IPR051402">
    <property type="entry name" value="KPR-Related"/>
</dbReference>
<reference evidence="2 3" key="1">
    <citation type="journal article" date="2011" name="Proc. Natl. Acad. Sci. U.S.A.">
        <title>Evolutionary erosion of yeast sex chromosomes by mating-type switching accidents.</title>
        <authorList>
            <person name="Gordon J.L."/>
            <person name="Armisen D."/>
            <person name="Proux-Wera E."/>
            <person name="Oheigeartaigh S.S."/>
            <person name="Byrne K.P."/>
            <person name="Wolfe K.H."/>
        </authorList>
    </citation>
    <scope>NUCLEOTIDE SEQUENCE [LARGE SCALE GENOMIC DNA]</scope>
    <source>
        <strain evidence="3">ATCC 10662 / CBS 1146 / NBRC 0425 / NCYC 2629 / NRRL Y-866</strain>
    </source>
</reference>
<dbReference type="GO" id="GO:0005737">
    <property type="term" value="C:cytoplasm"/>
    <property type="evidence" value="ECO:0007669"/>
    <property type="project" value="EnsemblFungi"/>
</dbReference>
<name>G8ZR23_TORDE</name>
<dbReference type="GO" id="GO:0030476">
    <property type="term" value="P:ascospore wall assembly"/>
    <property type="evidence" value="ECO:0007669"/>
    <property type="project" value="EnsemblFungi"/>
</dbReference>
<organism evidence="2 3">
    <name type="scientific">Torulaspora delbrueckii</name>
    <name type="common">Yeast</name>
    <name type="synonym">Candida colliculosa</name>
    <dbReference type="NCBI Taxonomy" id="4950"/>
    <lineage>
        <taxon>Eukaryota</taxon>
        <taxon>Fungi</taxon>
        <taxon>Dikarya</taxon>
        <taxon>Ascomycota</taxon>
        <taxon>Saccharomycotina</taxon>
        <taxon>Saccharomycetes</taxon>
        <taxon>Saccharomycetales</taxon>
        <taxon>Saccharomycetaceae</taxon>
        <taxon>Torulaspora</taxon>
    </lineage>
</organism>
<dbReference type="PANTHER" id="PTHR21708:SF34">
    <property type="entry name" value="OUTER SPORE WALL PROTEIN 2"/>
    <property type="match status" value="1"/>
</dbReference>
<feature type="compositionally biased region" description="Polar residues" evidence="1">
    <location>
        <begin position="470"/>
        <end position="501"/>
    </location>
</feature>
<dbReference type="KEGG" id="tdl:TDEL_0C00760"/>
<dbReference type="EMBL" id="HE616744">
    <property type="protein sequence ID" value="CCE90965.1"/>
    <property type="molecule type" value="Genomic_DNA"/>
</dbReference>
<dbReference type="eggNOG" id="ENOG502QQG0">
    <property type="taxonomic scope" value="Eukaryota"/>
</dbReference>
<gene>
    <name evidence="2" type="primary">TDEL0C00760</name>
    <name evidence="2" type="ORF">TDEL_0C00760</name>
</gene>
<feature type="region of interest" description="Disordered" evidence="1">
    <location>
        <begin position="469"/>
        <end position="529"/>
    </location>
</feature>
<dbReference type="Proteomes" id="UP000005627">
    <property type="component" value="Chromosome 3"/>
</dbReference>
<protein>
    <recommendedName>
        <fullName evidence="4">Ketopantoate reductase C-terminal domain-containing protein</fullName>
    </recommendedName>
</protein>
<dbReference type="RefSeq" id="XP_003680176.1">
    <property type="nucleotide sequence ID" value="XM_003680128.1"/>
</dbReference>
<feature type="region of interest" description="Disordered" evidence="1">
    <location>
        <begin position="725"/>
        <end position="747"/>
    </location>
</feature>
<proteinExistence type="predicted"/>
<feature type="compositionally biased region" description="Basic and acidic residues" evidence="1">
    <location>
        <begin position="421"/>
        <end position="434"/>
    </location>
</feature>
<keyword evidence="3" id="KW-1185">Reference proteome</keyword>
<accession>G8ZR23</accession>
<evidence type="ECO:0000256" key="1">
    <source>
        <dbReference type="SAM" id="MobiDB-lite"/>
    </source>
</evidence>
<evidence type="ECO:0008006" key="4">
    <source>
        <dbReference type="Google" id="ProtNLM"/>
    </source>
</evidence>
<sequence length="747" mass="84226">MTRERLSCLIVGDTPAAQLLGWRLSLGSSFIILASQYVSSDGLVAWKSSRLGANFYTPNIFVKSVKELPSKLLDSEHGTCRYPIDIMIIAGISIAALEESCHILSKFVTKDTTVLMSADFGCELEKIALKTMGDRCKCVLSIACDVECRQLSLGSYALVNDDNCEIYFGITYSPQNYANDLLFVQNEEKVLVELNESSGSTISRMISQLEATQWMKVKLLKDSQKMALKLWQLIIPKISLNILSIIYEQFDYEKMLENKSTEIIFKGLVHELLDICSAQCKSKVEEFLMESEEDLKDREVNFMKVIEQCKTKRMELITTTANEYPEYLFLPFESYCFYHRFEYPAQVLLYQPILLAEEFNVSCSNLNFLYGFYTRLLSLSGLSINGGRLDQDASRLNDRLAGFSSSSSLSSNKKLKKKQKSRSDKNKARSRDTSSKAYVGQGIFAVASPAGADYKLPLGADQLRNGANFKASNSANGSSVTINDESTGLSDSDSEEVTGNSRIEEREVDGQNSFDPLGPSRRSQIFGSRSNTASVDQFRHFTKSYSQSDLCELSTTTVPQFSRKFYSKPYELMPMSLRGSSSAAQSLNFSRASKPSNMSSLELQLRSSNDLAASGYPDMYKRLSDLSISPEDQAEHNARRKQYGPFEKQLWQFQRRRHIKNGTIPRLKVNPYDDLLSHIEILCGEHNNEIVRFTTSRYGDLDLYASIQRDKDHIVSLFERGPQLSRKRPIKDSSKDTMGLGKLPHSR</sequence>
<dbReference type="GO" id="GO:0005628">
    <property type="term" value="C:prospore membrane"/>
    <property type="evidence" value="ECO:0007669"/>
    <property type="project" value="EnsemblFungi"/>
</dbReference>
<dbReference type="OrthoDB" id="4068630at2759"/>